<feature type="compositionally biased region" description="Basic and acidic residues" evidence="1">
    <location>
        <begin position="14"/>
        <end position="30"/>
    </location>
</feature>
<protein>
    <submittedName>
        <fullName evidence="2">Uncharacterized protein</fullName>
    </submittedName>
</protein>
<evidence type="ECO:0000313" key="2">
    <source>
        <dbReference type="EMBL" id="AHG85035.1"/>
    </source>
</evidence>
<keyword evidence="3" id="KW-1185">Reference proteome</keyword>
<name>A0ABM5PGM6_BIBTR</name>
<evidence type="ECO:0000313" key="3">
    <source>
        <dbReference type="Proteomes" id="UP000019092"/>
    </source>
</evidence>
<sequence length="181" mass="20454">MEVELLSSSGMRQTIEEQKREEEKRRQRESINREIQQAASYGKVIDHFDTNIFNGGIYEGASIHNRFTRVNSTITKYGNKLFVSINVGISDPQIRKNTYWGATTVDVIHKGKIIGSSRLDGHSHPYLSPELSHAGTAVVDLKRSYSGKLVTVRTNLFGIYNTGDGNSPNIPRYLDRKVRLK</sequence>
<reference evidence="2 3" key="1">
    <citation type="submission" date="2013-12" db="EMBL/GenBank/DDBJ databases">
        <title>Annotation of the Bibersteinia trehalosi USDA-ARS-USMARC-189 complete genome.</title>
        <authorList>
            <person name="Harhay G.P."/>
            <person name="McVey S."/>
            <person name="Clawson M.L."/>
            <person name="Bono J."/>
            <person name="Heaton M.P."/>
            <person name="Chitko-Mckown C.G."/>
            <person name="Harhay D.M."/>
            <person name="Smith T.P.L."/>
        </authorList>
    </citation>
    <scope>NUCLEOTIDE SEQUENCE [LARGE SCALE GENOMIC DNA]</scope>
    <source>
        <strain evidence="2 3">USDA-ARS-USMARC-189</strain>
    </source>
</reference>
<organism evidence="2 3">
    <name type="scientific">Bibersteinia trehalosi USDA-ARS-USMARC-189</name>
    <dbReference type="NCBI Taxonomy" id="1263831"/>
    <lineage>
        <taxon>Bacteria</taxon>
        <taxon>Pseudomonadati</taxon>
        <taxon>Pseudomonadota</taxon>
        <taxon>Gammaproteobacteria</taxon>
        <taxon>Pasteurellales</taxon>
        <taxon>Pasteurellaceae</taxon>
        <taxon>Bibersteinia</taxon>
    </lineage>
</organism>
<feature type="region of interest" description="Disordered" evidence="1">
    <location>
        <begin position="1"/>
        <end position="30"/>
    </location>
</feature>
<accession>A0ABM5PGM6</accession>
<evidence type="ECO:0000256" key="1">
    <source>
        <dbReference type="SAM" id="MobiDB-lite"/>
    </source>
</evidence>
<gene>
    <name evidence="2" type="ORF">F543_21800</name>
</gene>
<dbReference type="EMBL" id="CP006955">
    <property type="protein sequence ID" value="AHG85035.1"/>
    <property type="molecule type" value="Genomic_DNA"/>
</dbReference>
<feature type="compositionally biased region" description="Polar residues" evidence="1">
    <location>
        <begin position="1"/>
        <end position="12"/>
    </location>
</feature>
<proteinExistence type="predicted"/>
<dbReference type="Proteomes" id="UP000019092">
    <property type="component" value="Chromosome"/>
</dbReference>